<accession>A0ABW3Q4J0</accession>
<proteinExistence type="predicted"/>
<evidence type="ECO:0000313" key="1">
    <source>
        <dbReference type="EMBL" id="MFD1129914.1"/>
    </source>
</evidence>
<comment type="caution">
    <text evidence="1">The sequence shown here is derived from an EMBL/GenBank/DDBJ whole genome shotgun (WGS) entry which is preliminary data.</text>
</comment>
<dbReference type="SUPFAM" id="SSF81901">
    <property type="entry name" value="HCP-like"/>
    <property type="match status" value="1"/>
</dbReference>
<reference evidence="2" key="1">
    <citation type="journal article" date="2019" name="Int. J. Syst. Evol. Microbiol.">
        <title>The Global Catalogue of Microorganisms (GCM) 10K type strain sequencing project: providing services to taxonomists for standard genome sequencing and annotation.</title>
        <authorList>
            <consortium name="The Broad Institute Genomics Platform"/>
            <consortium name="The Broad Institute Genome Sequencing Center for Infectious Disease"/>
            <person name="Wu L."/>
            <person name="Ma J."/>
        </authorList>
    </citation>
    <scope>NUCLEOTIDE SEQUENCE [LARGE SCALE GENOMIC DNA]</scope>
    <source>
        <strain evidence="2">CCUG 53519</strain>
    </source>
</reference>
<gene>
    <name evidence="1" type="ORF">ACFQ3J_17235</name>
</gene>
<keyword evidence="2" id="KW-1185">Reference proteome</keyword>
<dbReference type="RefSeq" id="WP_251582990.1">
    <property type="nucleotide sequence ID" value="NZ_JBHTKX010000002.1"/>
</dbReference>
<dbReference type="Proteomes" id="UP001597169">
    <property type="component" value="Unassembled WGS sequence"/>
</dbReference>
<sequence>MDTLQFVIFPPPNTADLILKRLLALLCESAPVYYVTSRSKVEFHEHSEPGQPAWPEALNYVLRSELAQLWNENTIAFVAHPYWVHAVASLHPKHIITYESAHLDKSDEGLYIACMQQLTALSQLICSASEMKCLDWSFRGFSALLLQEESTVYDVLFQEAVHELTGSPLTAVHRRQWSERAAYYESLREQSGPHETVSFLLSVYMYLLEDKKSLRYAEEAFLQAVMQGRNNALITHYRFISAIYAQQGNLRQAVNTYGITAYSDADMNKYHSLLQLMADGQETAALFHIYRFNDDYRAALSILDLLPEQNARHLSFQLYRETGRLEKALGEVAASDLQTEQDRREFRILSGSVEAMRGDRHTAIRLFMEAAESDEDALVQILALDALDEELRILEQGS</sequence>
<dbReference type="EMBL" id="JBHTKX010000002">
    <property type="protein sequence ID" value="MFD1129914.1"/>
    <property type="molecule type" value="Genomic_DNA"/>
</dbReference>
<organism evidence="1 2">
    <name type="scientific">Paenibacillus provencensis</name>
    <dbReference type="NCBI Taxonomy" id="441151"/>
    <lineage>
        <taxon>Bacteria</taxon>
        <taxon>Bacillati</taxon>
        <taxon>Bacillota</taxon>
        <taxon>Bacilli</taxon>
        <taxon>Bacillales</taxon>
        <taxon>Paenibacillaceae</taxon>
        <taxon>Paenibacillus</taxon>
    </lineage>
</organism>
<protein>
    <recommendedName>
        <fullName evidence="3">Tetratricopeptide repeat-containing protein</fullName>
    </recommendedName>
</protein>
<evidence type="ECO:0008006" key="3">
    <source>
        <dbReference type="Google" id="ProtNLM"/>
    </source>
</evidence>
<name>A0ABW3Q4J0_9BACL</name>
<evidence type="ECO:0000313" key="2">
    <source>
        <dbReference type="Proteomes" id="UP001597169"/>
    </source>
</evidence>